<accession>A0ABW7ZEB6</accession>
<protein>
    <recommendedName>
        <fullName evidence="7 8">Ribonuclease P protein component</fullName>
        <shortName evidence="7">RNase P protein</shortName>
        <shortName evidence="7">RNaseP protein</shortName>
        <ecNumber evidence="7 8">3.1.26.5</ecNumber>
    </recommendedName>
    <alternativeName>
        <fullName evidence="7">Protein C5</fullName>
    </alternativeName>
</protein>
<dbReference type="PROSITE" id="PS00648">
    <property type="entry name" value="RIBONUCLEASE_P"/>
    <property type="match status" value="1"/>
</dbReference>
<evidence type="ECO:0000256" key="7">
    <source>
        <dbReference type="HAMAP-Rule" id="MF_00227"/>
    </source>
</evidence>
<keyword evidence="6 7" id="KW-0694">RNA-binding</keyword>
<evidence type="ECO:0000256" key="6">
    <source>
        <dbReference type="ARBA" id="ARBA00022884"/>
    </source>
</evidence>
<dbReference type="GO" id="GO:0004526">
    <property type="term" value="F:ribonuclease P activity"/>
    <property type="evidence" value="ECO:0007669"/>
    <property type="project" value="UniProtKB-EC"/>
</dbReference>
<evidence type="ECO:0000256" key="8">
    <source>
        <dbReference type="NCBIfam" id="TIGR00188"/>
    </source>
</evidence>
<keyword evidence="11" id="KW-1185">Reference proteome</keyword>
<comment type="catalytic activity">
    <reaction evidence="7">
        <text>Endonucleolytic cleavage of RNA, removing 5'-extranucleotides from tRNA precursor.</text>
        <dbReference type="EC" id="3.1.26.5"/>
    </reaction>
</comment>
<comment type="similarity">
    <text evidence="7">Belongs to the RnpA family.</text>
</comment>
<keyword evidence="3 7" id="KW-0540">Nuclease</keyword>
<dbReference type="InterPro" id="IPR014721">
    <property type="entry name" value="Ribsml_uS5_D2-typ_fold_subgr"/>
</dbReference>
<keyword evidence="4 7" id="KW-0255">Endonuclease</keyword>
<name>A0ABW7ZEB6_9ACTN</name>
<evidence type="ECO:0000313" key="10">
    <source>
        <dbReference type="EMBL" id="MFI7260868.1"/>
    </source>
</evidence>
<comment type="caution">
    <text evidence="10">The sequence shown here is derived from an EMBL/GenBank/DDBJ whole genome shotgun (WGS) entry which is preliminary data.</text>
</comment>
<dbReference type="InterPro" id="IPR020568">
    <property type="entry name" value="Ribosomal_Su5_D2-typ_SF"/>
</dbReference>
<keyword evidence="2 7" id="KW-0819">tRNA processing</keyword>
<dbReference type="InterPro" id="IPR000100">
    <property type="entry name" value="RNase_P"/>
</dbReference>
<dbReference type="Proteomes" id="UP001612812">
    <property type="component" value="Unassembled WGS sequence"/>
</dbReference>
<evidence type="ECO:0000256" key="4">
    <source>
        <dbReference type="ARBA" id="ARBA00022759"/>
    </source>
</evidence>
<evidence type="ECO:0000256" key="2">
    <source>
        <dbReference type="ARBA" id="ARBA00022694"/>
    </source>
</evidence>
<reference evidence="10 11" key="1">
    <citation type="submission" date="2024-10" db="EMBL/GenBank/DDBJ databases">
        <title>The Natural Products Discovery Center: Release of the First 8490 Sequenced Strains for Exploring Actinobacteria Biosynthetic Diversity.</title>
        <authorList>
            <person name="Kalkreuter E."/>
            <person name="Kautsar S.A."/>
            <person name="Yang D."/>
            <person name="Bader C.D."/>
            <person name="Teijaro C.N."/>
            <person name="Fluegel L."/>
            <person name="Davis C.M."/>
            <person name="Simpson J.R."/>
            <person name="Lauterbach L."/>
            <person name="Steele A.D."/>
            <person name="Gui C."/>
            <person name="Meng S."/>
            <person name="Li G."/>
            <person name="Viehrig K."/>
            <person name="Ye F."/>
            <person name="Su P."/>
            <person name="Kiefer A.F."/>
            <person name="Nichols A."/>
            <person name="Cepeda A.J."/>
            <person name="Yan W."/>
            <person name="Fan B."/>
            <person name="Jiang Y."/>
            <person name="Adhikari A."/>
            <person name="Zheng C.-J."/>
            <person name="Schuster L."/>
            <person name="Cowan T.M."/>
            <person name="Smanski M.J."/>
            <person name="Chevrette M.G."/>
            <person name="De Carvalho L.P.S."/>
            <person name="Shen B."/>
        </authorList>
    </citation>
    <scope>NUCLEOTIDE SEQUENCE [LARGE SCALE GENOMIC DNA]</scope>
    <source>
        <strain evidence="10 11">NPDC049845</strain>
    </source>
</reference>
<dbReference type="SUPFAM" id="SSF54211">
    <property type="entry name" value="Ribosomal protein S5 domain 2-like"/>
    <property type="match status" value="1"/>
</dbReference>
<comment type="function">
    <text evidence="1 7">RNaseP catalyzes the removal of the 5'-leader sequence from pre-tRNA to produce the mature 5'-terminus. It can also cleave other RNA substrates such as 4.5S RNA. The protein component plays an auxiliary but essential role in vivo by binding to the 5'-leader sequence and broadening the substrate specificity of the ribozyme.</text>
</comment>
<dbReference type="PANTHER" id="PTHR33992">
    <property type="entry name" value="RIBONUCLEASE P PROTEIN COMPONENT"/>
    <property type="match status" value="1"/>
</dbReference>
<evidence type="ECO:0000256" key="1">
    <source>
        <dbReference type="ARBA" id="ARBA00002663"/>
    </source>
</evidence>
<comment type="subunit">
    <text evidence="7">Consists of a catalytic RNA component (M1 or rnpB) and a protein subunit.</text>
</comment>
<dbReference type="Gene3D" id="3.30.230.10">
    <property type="match status" value="1"/>
</dbReference>
<dbReference type="EMBL" id="JBITLE010000001">
    <property type="protein sequence ID" value="MFI7260868.1"/>
    <property type="molecule type" value="Genomic_DNA"/>
</dbReference>
<evidence type="ECO:0000256" key="9">
    <source>
        <dbReference type="SAM" id="MobiDB-lite"/>
    </source>
</evidence>
<dbReference type="InterPro" id="IPR020539">
    <property type="entry name" value="RNase_P_CS"/>
</dbReference>
<dbReference type="RefSeq" id="WP_396760675.1">
    <property type="nucleotide sequence ID" value="NZ_JBITLA010000007.1"/>
</dbReference>
<dbReference type="NCBIfam" id="TIGR00188">
    <property type="entry name" value="rnpA"/>
    <property type="match status" value="1"/>
</dbReference>
<organism evidence="10 11">
    <name type="scientific">Micromonospora maritima</name>
    <dbReference type="NCBI Taxonomy" id="986711"/>
    <lineage>
        <taxon>Bacteria</taxon>
        <taxon>Bacillati</taxon>
        <taxon>Actinomycetota</taxon>
        <taxon>Actinomycetes</taxon>
        <taxon>Micromonosporales</taxon>
        <taxon>Micromonosporaceae</taxon>
        <taxon>Micromonospora</taxon>
    </lineage>
</organism>
<evidence type="ECO:0000313" key="11">
    <source>
        <dbReference type="Proteomes" id="UP001612812"/>
    </source>
</evidence>
<keyword evidence="5 7" id="KW-0378">Hydrolase</keyword>
<dbReference type="Pfam" id="PF00825">
    <property type="entry name" value="Ribonuclease_P"/>
    <property type="match status" value="1"/>
</dbReference>
<gene>
    <name evidence="7 10" type="primary">rnpA</name>
    <name evidence="10" type="ORF">ACIBP4_00965</name>
</gene>
<evidence type="ECO:0000256" key="5">
    <source>
        <dbReference type="ARBA" id="ARBA00022801"/>
    </source>
</evidence>
<feature type="compositionally biased region" description="Low complexity" evidence="9">
    <location>
        <begin position="32"/>
        <end position="49"/>
    </location>
</feature>
<dbReference type="PANTHER" id="PTHR33992:SF1">
    <property type="entry name" value="RIBONUCLEASE P PROTEIN COMPONENT"/>
    <property type="match status" value="1"/>
</dbReference>
<dbReference type="EC" id="3.1.26.5" evidence="7 8"/>
<feature type="region of interest" description="Disordered" evidence="9">
    <location>
        <begin position="32"/>
        <end position="59"/>
    </location>
</feature>
<evidence type="ECO:0000256" key="3">
    <source>
        <dbReference type="ARBA" id="ARBA00022722"/>
    </source>
</evidence>
<sequence length="137" mass="14367">MLTAAQRLRRSSDFAAAVRGGRRVGRGAVVVHLTLPEPTGPTGTTSPEPARSSGAEISAPRRAGFVVSKAVGGAVVRNTVRRRLRHLVRERLTELPAGTTLVVRALPAAADATYARLGADLDAALAAARSPRGRRSR</sequence>
<proteinExistence type="inferred from homology"/>
<dbReference type="HAMAP" id="MF_00227">
    <property type="entry name" value="RNase_P"/>
    <property type="match status" value="1"/>
</dbReference>